<feature type="transmembrane region" description="Helical" evidence="7">
    <location>
        <begin position="172"/>
        <end position="191"/>
    </location>
</feature>
<feature type="transmembrane region" description="Helical" evidence="7">
    <location>
        <begin position="347"/>
        <end position="368"/>
    </location>
</feature>
<dbReference type="InterPro" id="IPR011701">
    <property type="entry name" value="MFS"/>
</dbReference>
<dbReference type="InterPro" id="IPR036259">
    <property type="entry name" value="MFS_trans_sf"/>
</dbReference>
<sequence length="617" mass="64343">MSATTRTLELPSLDAWQHTHPAAQAAPREPFDPEPTTAAIPVTGAAEAIVVDEPDPGFRSLTALTMSPRRARAALMALAAGAFAASVNEGAVVALTPSISASLGVPMAQVGVLVTAFALTVVIAAVPLTMLAGRFAARTTLTATFVVWTAGVVVAATAGSFAQLAAGRIISAAAHGLFWGVVAPTAASLFAPHLRAMTVTRVMVGGSVAGVIGTPLVTVAGETIGWQVAFVALAAIGLALVIALALTLPGRARNDVDDCADADARPRAPHTIGDVPSLRHFARVLAVTFTMQVGMAITWTYIVAYYTGAGGVPKSAVPLLFSLGGIVGVTSTLLITRFLARHAVQTVGLGVVGVGVAWMLLAIGQPWATVAGQVTVSFGWAVLMAGLLNWAMRHTPWRTDVGSSVYMVTANLGAAVGPLVGGYVVATFGLALLPVVSLGLTAVAGVLVVTVDPTVVRRLAVPRQVRMALERREELRARRREWSRRAGAPTHRPVAAAWAVGQNAAQQPGAERRSRMAGVWTRPWVNARLAFPGYRWQAPHRARSRRLDVDEALLTAQATRLAVQRDDAAAQAVRLAAQEHVAGSDAVLADDAHEALTCRPEEQVAALQALDPYRADA</sequence>
<evidence type="ECO:0000256" key="6">
    <source>
        <dbReference type="SAM" id="MobiDB-lite"/>
    </source>
</evidence>
<evidence type="ECO:0000256" key="1">
    <source>
        <dbReference type="ARBA" id="ARBA00004651"/>
    </source>
</evidence>
<organism evidence="9 10">
    <name type="scientific">Demequina capsici</name>
    <dbReference type="NCBI Taxonomy" id="3075620"/>
    <lineage>
        <taxon>Bacteria</taxon>
        <taxon>Bacillati</taxon>
        <taxon>Actinomycetota</taxon>
        <taxon>Actinomycetes</taxon>
        <taxon>Micrococcales</taxon>
        <taxon>Demequinaceae</taxon>
        <taxon>Demequina</taxon>
    </lineage>
</organism>
<keyword evidence="2" id="KW-1003">Cell membrane</keyword>
<feature type="transmembrane region" description="Helical" evidence="7">
    <location>
        <begin position="404"/>
        <end position="425"/>
    </location>
</feature>
<feature type="transmembrane region" description="Helical" evidence="7">
    <location>
        <begin position="73"/>
        <end position="95"/>
    </location>
</feature>
<feature type="transmembrane region" description="Helical" evidence="7">
    <location>
        <begin position="107"/>
        <end position="133"/>
    </location>
</feature>
<keyword evidence="5 7" id="KW-0472">Membrane</keyword>
<evidence type="ECO:0000256" key="4">
    <source>
        <dbReference type="ARBA" id="ARBA00022989"/>
    </source>
</evidence>
<dbReference type="Pfam" id="PF07690">
    <property type="entry name" value="MFS_1"/>
    <property type="match status" value="1"/>
</dbReference>
<dbReference type="InterPro" id="IPR050189">
    <property type="entry name" value="MFS_Efflux_Transporters"/>
</dbReference>
<dbReference type="EMBL" id="CP134879">
    <property type="protein sequence ID" value="WNM23478.1"/>
    <property type="molecule type" value="Genomic_DNA"/>
</dbReference>
<name>A0AA96F3Z5_9MICO</name>
<proteinExistence type="predicted"/>
<dbReference type="RefSeq" id="WP_313496412.1">
    <property type="nucleotide sequence ID" value="NZ_CP134879.1"/>
</dbReference>
<dbReference type="CDD" id="cd17324">
    <property type="entry name" value="MFS_NepI_like"/>
    <property type="match status" value="1"/>
</dbReference>
<dbReference type="SUPFAM" id="SSF103473">
    <property type="entry name" value="MFS general substrate transporter"/>
    <property type="match status" value="1"/>
</dbReference>
<feature type="transmembrane region" description="Helical" evidence="7">
    <location>
        <begin position="284"/>
        <end position="307"/>
    </location>
</feature>
<dbReference type="Gene3D" id="1.20.1250.20">
    <property type="entry name" value="MFS general substrate transporter like domains"/>
    <property type="match status" value="1"/>
</dbReference>
<dbReference type="GO" id="GO:0005886">
    <property type="term" value="C:plasma membrane"/>
    <property type="evidence" value="ECO:0007669"/>
    <property type="project" value="UniProtKB-SubCell"/>
</dbReference>
<feature type="transmembrane region" description="Helical" evidence="7">
    <location>
        <begin position="319"/>
        <end position="340"/>
    </location>
</feature>
<reference evidence="9 10" key="1">
    <citation type="submission" date="2023-09" db="EMBL/GenBank/DDBJ databases">
        <title>Demequina sp. a novel bacteria isolated from Capsicum annuum.</title>
        <authorList>
            <person name="Humaira Z."/>
            <person name="Lee J."/>
            <person name="Cho D."/>
        </authorList>
    </citation>
    <scope>NUCLEOTIDE SEQUENCE [LARGE SCALE GENOMIC DNA]</scope>
    <source>
        <strain evidence="9 10">OYTSA14</strain>
    </source>
</reference>
<evidence type="ECO:0000259" key="8">
    <source>
        <dbReference type="PROSITE" id="PS50850"/>
    </source>
</evidence>
<gene>
    <name evidence="9" type="ORF">RN606_08865</name>
</gene>
<comment type="subcellular location">
    <subcellularLocation>
        <location evidence="1">Cell membrane</location>
        <topology evidence="1">Multi-pass membrane protein</topology>
    </subcellularLocation>
</comment>
<dbReference type="PANTHER" id="PTHR43124">
    <property type="entry name" value="PURINE EFFLUX PUMP PBUE"/>
    <property type="match status" value="1"/>
</dbReference>
<evidence type="ECO:0000256" key="2">
    <source>
        <dbReference type="ARBA" id="ARBA00022475"/>
    </source>
</evidence>
<evidence type="ECO:0000313" key="10">
    <source>
        <dbReference type="Proteomes" id="UP001304125"/>
    </source>
</evidence>
<feature type="transmembrane region" description="Helical" evidence="7">
    <location>
        <begin position="224"/>
        <end position="246"/>
    </location>
</feature>
<feature type="transmembrane region" description="Helical" evidence="7">
    <location>
        <begin position="374"/>
        <end position="392"/>
    </location>
</feature>
<evidence type="ECO:0000313" key="9">
    <source>
        <dbReference type="EMBL" id="WNM23478.1"/>
    </source>
</evidence>
<accession>A0AA96F3Z5</accession>
<feature type="transmembrane region" description="Helical" evidence="7">
    <location>
        <begin position="145"/>
        <end position="166"/>
    </location>
</feature>
<evidence type="ECO:0000256" key="5">
    <source>
        <dbReference type="ARBA" id="ARBA00023136"/>
    </source>
</evidence>
<dbReference type="InterPro" id="IPR020846">
    <property type="entry name" value="MFS_dom"/>
</dbReference>
<feature type="region of interest" description="Disordered" evidence="6">
    <location>
        <begin position="1"/>
        <end position="31"/>
    </location>
</feature>
<feature type="domain" description="Major facilitator superfamily (MFS) profile" evidence="8">
    <location>
        <begin position="74"/>
        <end position="456"/>
    </location>
</feature>
<dbReference type="Proteomes" id="UP001304125">
    <property type="component" value="Chromosome"/>
</dbReference>
<dbReference type="GO" id="GO:0022857">
    <property type="term" value="F:transmembrane transporter activity"/>
    <property type="evidence" value="ECO:0007669"/>
    <property type="project" value="InterPro"/>
</dbReference>
<keyword evidence="4 7" id="KW-1133">Transmembrane helix</keyword>
<keyword evidence="10" id="KW-1185">Reference proteome</keyword>
<feature type="transmembrane region" description="Helical" evidence="7">
    <location>
        <begin position="198"/>
        <end position="218"/>
    </location>
</feature>
<dbReference type="PANTHER" id="PTHR43124:SF3">
    <property type="entry name" value="CHLORAMPHENICOL EFFLUX PUMP RV0191"/>
    <property type="match status" value="1"/>
</dbReference>
<evidence type="ECO:0000256" key="3">
    <source>
        <dbReference type="ARBA" id="ARBA00022692"/>
    </source>
</evidence>
<dbReference type="AlphaFoldDB" id="A0AA96F3Z5"/>
<keyword evidence="3 7" id="KW-0812">Transmembrane</keyword>
<dbReference type="PROSITE" id="PS50850">
    <property type="entry name" value="MFS"/>
    <property type="match status" value="1"/>
</dbReference>
<protein>
    <submittedName>
        <fullName evidence="9">MFS transporter</fullName>
    </submittedName>
</protein>
<feature type="transmembrane region" description="Helical" evidence="7">
    <location>
        <begin position="431"/>
        <end position="451"/>
    </location>
</feature>
<evidence type="ECO:0000256" key="7">
    <source>
        <dbReference type="SAM" id="Phobius"/>
    </source>
</evidence>